<dbReference type="AlphaFoldDB" id="A0A1H0G7E7"/>
<evidence type="ECO:0000259" key="1">
    <source>
        <dbReference type="Pfam" id="PF06114"/>
    </source>
</evidence>
<dbReference type="Gene3D" id="1.10.10.2910">
    <property type="match status" value="1"/>
</dbReference>
<dbReference type="Proteomes" id="UP000199088">
    <property type="component" value="Unassembled WGS sequence"/>
</dbReference>
<organism evidence="2 3">
    <name type="scientific">Klenkia soli</name>
    <dbReference type="NCBI Taxonomy" id="1052260"/>
    <lineage>
        <taxon>Bacteria</taxon>
        <taxon>Bacillati</taxon>
        <taxon>Actinomycetota</taxon>
        <taxon>Actinomycetes</taxon>
        <taxon>Geodermatophilales</taxon>
        <taxon>Geodermatophilaceae</taxon>
        <taxon>Klenkia</taxon>
    </lineage>
</organism>
<feature type="domain" description="IrrE N-terminal-like" evidence="1">
    <location>
        <begin position="72"/>
        <end position="159"/>
    </location>
</feature>
<gene>
    <name evidence="2" type="ORF">SAMN05660199_01161</name>
</gene>
<reference evidence="3" key="1">
    <citation type="submission" date="2016-10" db="EMBL/GenBank/DDBJ databases">
        <authorList>
            <person name="Varghese N."/>
            <person name="Submissions S."/>
        </authorList>
    </citation>
    <scope>NUCLEOTIDE SEQUENCE [LARGE SCALE GENOMIC DNA]</scope>
    <source>
        <strain evidence="3">DSM 45843</strain>
    </source>
</reference>
<name>A0A1H0G7E7_9ACTN</name>
<evidence type="ECO:0000313" key="2">
    <source>
        <dbReference type="EMBL" id="SDO02792.1"/>
    </source>
</evidence>
<dbReference type="RefSeq" id="WP_091241333.1">
    <property type="nucleotide sequence ID" value="NZ_FNIR01000003.1"/>
</dbReference>
<dbReference type="InterPro" id="IPR010359">
    <property type="entry name" value="IrrE_HExxH"/>
</dbReference>
<protein>
    <recommendedName>
        <fullName evidence="1">IrrE N-terminal-like domain-containing protein</fullName>
    </recommendedName>
</protein>
<evidence type="ECO:0000313" key="3">
    <source>
        <dbReference type="Proteomes" id="UP000199088"/>
    </source>
</evidence>
<dbReference type="EMBL" id="FNIR01000003">
    <property type="protein sequence ID" value="SDO02792.1"/>
    <property type="molecule type" value="Genomic_DNA"/>
</dbReference>
<proteinExistence type="predicted"/>
<dbReference type="Pfam" id="PF06114">
    <property type="entry name" value="Peptidase_M78"/>
    <property type="match status" value="1"/>
</dbReference>
<keyword evidence="3" id="KW-1185">Reference proteome</keyword>
<dbReference type="OrthoDB" id="3240543at2"/>
<accession>A0A1H0G7E7</accession>
<sequence length="350" mass="37679">MSLEIPVRRDTVRRQAEAMLTVLDSLLPGHRDALGRDPVEVLRTWPEVDYREVPPAETGSRCSVAGAYYGSEDPPLLTVADATSPGRRAFTALHELGHHLQQSDPDLAETVDLHEAAADQFEDAACDAFAADVILSEELVTRHLPAGTPTADNVVALRRGSTASRAAVCVRAAQHLSSPGHVLLLDAEGTVQFAASHLMPRPGRGSDQSSAEVIRHALGNPTGQGRSRGRTRLLYRNGIQGDELYAQAAPMDGYLLVVAVTDHAPWETGFTLPIAQNGPAAAWRICVRPECGEEFRTFEGPCARCGNHTCTKCGRCACAPAVKERDCTRCGLRLPARLFDGAANRCRDCS</sequence>
<dbReference type="STRING" id="1052260.SAMN05660199_01161"/>